<proteinExistence type="inferred from homology"/>
<dbReference type="Proteomes" id="UP000265715">
    <property type="component" value="Unassembled WGS sequence"/>
</dbReference>
<organism evidence="5 6">
    <name type="scientific">Calidithermus terrae</name>
    <dbReference type="NCBI Taxonomy" id="1408545"/>
    <lineage>
        <taxon>Bacteria</taxon>
        <taxon>Thermotogati</taxon>
        <taxon>Deinococcota</taxon>
        <taxon>Deinococci</taxon>
        <taxon>Thermales</taxon>
        <taxon>Thermaceae</taxon>
        <taxon>Calidithermus</taxon>
    </lineage>
</organism>
<feature type="domain" description="Peptidase M16 C-terminal" evidence="4">
    <location>
        <begin position="180"/>
        <end position="352"/>
    </location>
</feature>
<dbReference type="PROSITE" id="PS00143">
    <property type="entry name" value="INSULINASE"/>
    <property type="match status" value="1"/>
</dbReference>
<dbReference type="InterPro" id="IPR011765">
    <property type="entry name" value="Pept_M16_N"/>
</dbReference>
<dbReference type="Pfam" id="PF05193">
    <property type="entry name" value="Peptidase_M16_C"/>
    <property type="match status" value="1"/>
</dbReference>
<keyword evidence="5" id="KW-0645">Protease</keyword>
<keyword evidence="6" id="KW-1185">Reference proteome</keyword>
<reference evidence="5 6" key="1">
    <citation type="submission" date="2018-08" db="EMBL/GenBank/DDBJ databases">
        <title>Meiothermus terrae DSM 26712 genome sequencing project.</title>
        <authorList>
            <person name="Da Costa M.S."/>
            <person name="Albuquerque L."/>
            <person name="Raposo P."/>
            <person name="Froufe H.J.C."/>
            <person name="Barroso C.S."/>
            <person name="Egas C."/>
        </authorList>
    </citation>
    <scope>NUCLEOTIDE SEQUENCE [LARGE SCALE GENOMIC DNA]</scope>
    <source>
        <strain evidence="5 6">DSM 26712</strain>
    </source>
</reference>
<evidence type="ECO:0000313" key="5">
    <source>
        <dbReference type="EMBL" id="RIH80188.1"/>
    </source>
</evidence>
<dbReference type="EC" id="3.4.24.-" evidence="5"/>
<dbReference type="InterPro" id="IPR050361">
    <property type="entry name" value="MPP/UQCRC_Complex"/>
</dbReference>
<evidence type="ECO:0000256" key="2">
    <source>
        <dbReference type="RuleBase" id="RU004447"/>
    </source>
</evidence>
<evidence type="ECO:0000259" key="3">
    <source>
        <dbReference type="Pfam" id="PF00675"/>
    </source>
</evidence>
<feature type="domain" description="Peptidase M16 N-terminal" evidence="3">
    <location>
        <begin position="28"/>
        <end position="173"/>
    </location>
</feature>
<evidence type="ECO:0000256" key="1">
    <source>
        <dbReference type="ARBA" id="ARBA00007261"/>
    </source>
</evidence>
<dbReference type="AlphaFoldDB" id="A0A399E8F7"/>
<dbReference type="InterPro" id="IPR011249">
    <property type="entry name" value="Metalloenz_LuxS/M16"/>
</dbReference>
<protein>
    <submittedName>
        <fullName evidence="5">Putative zinc protease</fullName>
        <ecNumber evidence="5">3.4.24.-</ecNumber>
    </submittedName>
</protein>
<accession>A0A399E8F7</accession>
<dbReference type="GO" id="GO:0004222">
    <property type="term" value="F:metalloendopeptidase activity"/>
    <property type="evidence" value="ECO:0007669"/>
    <property type="project" value="InterPro"/>
</dbReference>
<dbReference type="PANTHER" id="PTHR11851">
    <property type="entry name" value="METALLOPROTEASE"/>
    <property type="match status" value="1"/>
</dbReference>
<comment type="similarity">
    <text evidence="1 2">Belongs to the peptidase M16 family.</text>
</comment>
<dbReference type="PANTHER" id="PTHR11851:SF49">
    <property type="entry name" value="MITOCHONDRIAL-PROCESSING PEPTIDASE SUBUNIT ALPHA"/>
    <property type="match status" value="1"/>
</dbReference>
<dbReference type="GO" id="GO:0006508">
    <property type="term" value="P:proteolysis"/>
    <property type="evidence" value="ECO:0007669"/>
    <property type="project" value="UniProtKB-KW"/>
</dbReference>
<evidence type="ECO:0000313" key="6">
    <source>
        <dbReference type="Proteomes" id="UP000265715"/>
    </source>
</evidence>
<evidence type="ECO:0000259" key="4">
    <source>
        <dbReference type="Pfam" id="PF05193"/>
    </source>
</evidence>
<dbReference type="Gene3D" id="3.30.830.10">
    <property type="entry name" value="Metalloenzyme, LuxS/M16 peptidase-like"/>
    <property type="match status" value="2"/>
</dbReference>
<dbReference type="InterPro" id="IPR001431">
    <property type="entry name" value="Pept_M16_Zn_BS"/>
</dbReference>
<keyword evidence="5" id="KW-0378">Hydrolase</keyword>
<dbReference type="GO" id="GO:0046872">
    <property type="term" value="F:metal ion binding"/>
    <property type="evidence" value="ECO:0007669"/>
    <property type="project" value="InterPro"/>
</dbReference>
<dbReference type="Pfam" id="PF00675">
    <property type="entry name" value="Peptidase_M16"/>
    <property type="match status" value="1"/>
</dbReference>
<dbReference type="EMBL" id="QXDL01000236">
    <property type="protein sequence ID" value="RIH80188.1"/>
    <property type="molecule type" value="Genomic_DNA"/>
</dbReference>
<sequence length="424" mass="47672">MNPTHLQTARMDTGMEFKEARLDNGLTVIAEVNPAARSVAMGYFVKTGSRDERPEESGVSHFLEHMLFKGTPTRDALEINLEFDHLGAQNNAFTSEENTVYHGAVLPEFGPRLLELLTDMMRPALRQEDFDTEKQVILEEIALYADRPQFMAYDWARERYFRGHGLGNSVLGTVESIEALTREQMADYHARRYSPSNMVLALAGKLDWEATLEQVREITRGWRPAAVQREYAPFEPRPGEFRQPYAQATQSYLWHFAPGFAAQDERRYAAGVLANVLGADGNSRLHWALVDSGLVESASAGHEDNDGAGLFYAFAQTDPANEQAVAEVVRREMERLEREGVQADEVERAKNKIATGIVFAGETPMNRLFNLGLSYVYTGRYETLGEMARKYEALTVADVNALLEAKPFSRGFLYRLVPENGDGR</sequence>
<dbReference type="InterPro" id="IPR007863">
    <property type="entry name" value="Peptidase_M16_C"/>
</dbReference>
<comment type="caution">
    <text evidence="5">The sequence shown here is derived from an EMBL/GenBank/DDBJ whole genome shotgun (WGS) entry which is preliminary data.</text>
</comment>
<name>A0A399E8F7_9DEIN</name>
<dbReference type="SUPFAM" id="SSF63411">
    <property type="entry name" value="LuxS/MPP-like metallohydrolase"/>
    <property type="match status" value="2"/>
</dbReference>
<gene>
    <name evidence="5" type="ORF">Mterra_03546</name>
</gene>